<evidence type="ECO:0000259" key="8">
    <source>
        <dbReference type="PROSITE" id="PS50885"/>
    </source>
</evidence>
<evidence type="ECO:0000256" key="6">
    <source>
        <dbReference type="ARBA" id="ARBA00023136"/>
    </source>
</evidence>
<proteinExistence type="predicted"/>
<dbReference type="InterPro" id="IPR003594">
    <property type="entry name" value="HATPase_dom"/>
</dbReference>
<dbReference type="PANTHER" id="PTHR34220:SF7">
    <property type="entry name" value="SENSOR HISTIDINE KINASE YPDA"/>
    <property type="match status" value="1"/>
</dbReference>
<comment type="subcellular location">
    <subcellularLocation>
        <location evidence="1">Cell membrane</location>
        <topology evidence="1">Multi-pass membrane protein</topology>
    </subcellularLocation>
</comment>
<evidence type="ECO:0000256" key="4">
    <source>
        <dbReference type="ARBA" id="ARBA00022679"/>
    </source>
</evidence>
<feature type="transmembrane region" description="Helical" evidence="7">
    <location>
        <begin position="279"/>
        <end position="300"/>
    </location>
</feature>
<keyword evidence="7" id="KW-1133">Transmembrane helix</keyword>
<dbReference type="OrthoDB" id="9776552at2"/>
<dbReference type="PROSITE" id="PS50885">
    <property type="entry name" value="HAMP"/>
    <property type="match status" value="1"/>
</dbReference>
<evidence type="ECO:0000313" key="9">
    <source>
        <dbReference type="EMBL" id="QGQ94451.1"/>
    </source>
</evidence>
<dbReference type="Gene3D" id="3.30.565.10">
    <property type="entry name" value="Histidine kinase-like ATPase, C-terminal domain"/>
    <property type="match status" value="1"/>
</dbReference>
<dbReference type="InterPro" id="IPR010559">
    <property type="entry name" value="Sig_transdc_His_kin_internal"/>
</dbReference>
<dbReference type="PANTHER" id="PTHR34220">
    <property type="entry name" value="SENSOR HISTIDINE KINASE YPDA"/>
    <property type="match status" value="1"/>
</dbReference>
<dbReference type="GO" id="GO:0005886">
    <property type="term" value="C:plasma membrane"/>
    <property type="evidence" value="ECO:0007669"/>
    <property type="project" value="UniProtKB-SubCell"/>
</dbReference>
<evidence type="ECO:0000313" key="10">
    <source>
        <dbReference type="Proteomes" id="UP000426246"/>
    </source>
</evidence>
<dbReference type="RefSeq" id="WP_155699454.1">
    <property type="nucleotide sequence ID" value="NZ_CP034235.1"/>
</dbReference>
<keyword evidence="2" id="KW-1003">Cell membrane</keyword>
<dbReference type="EMBL" id="CP034235">
    <property type="protein sequence ID" value="QGQ94451.1"/>
    <property type="molecule type" value="Genomic_DNA"/>
</dbReference>
<dbReference type="KEGG" id="ppsc:EHS13_05805"/>
<gene>
    <name evidence="9" type="ORF">EHS13_05805</name>
</gene>
<dbReference type="Pfam" id="PF02518">
    <property type="entry name" value="HATPase_c"/>
    <property type="match status" value="1"/>
</dbReference>
<keyword evidence="6 7" id="KW-0472">Membrane</keyword>
<reference evidence="10" key="1">
    <citation type="submission" date="2018-11" db="EMBL/GenBank/DDBJ databases">
        <title>Complete genome sequence of Paenibacillus sp. ML311-T8.</title>
        <authorList>
            <person name="Nam Y.-D."/>
            <person name="Kang J."/>
            <person name="Chung W.-H."/>
            <person name="Park Y.S."/>
        </authorList>
    </citation>
    <scope>NUCLEOTIDE SEQUENCE [LARGE SCALE GENOMIC DNA]</scope>
    <source>
        <strain evidence="10">ML311-T8</strain>
    </source>
</reference>
<dbReference type="Gene3D" id="6.10.340.10">
    <property type="match status" value="1"/>
</dbReference>
<evidence type="ECO:0000256" key="2">
    <source>
        <dbReference type="ARBA" id="ARBA00022475"/>
    </source>
</evidence>
<name>A0A6B8RDD9_9BACL</name>
<dbReference type="InterPro" id="IPR003660">
    <property type="entry name" value="HAMP_dom"/>
</dbReference>
<keyword evidence="5" id="KW-0418">Kinase</keyword>
<dbReference type="Proteomes" id="UP000426246">
    <property type="component" value="Chromosome"/>
</dbReference>
<dbReference type="InterPro" id="IPR050640">
    <property type="entry name" value="Bact_2-comp_sensor_kinase"/>
</dbReference>
<dbReference type="Pfam" id="PF06580">
    <property type="entry name" value="His_kinase"/>
    <property type="match status" value="1"/>
</dbReference>
<sequence>MKIKRIRMKLLLAMLLTTIIPLSITAGIILYQVSQNMDENNRLAKDRTEQDMKGRIEEYGKDLFDSAYSVYYNMSLLESLANDKDYVPSDTNTYDTAHDMRELLYGIYLKSRLKDITGVYLVNSQDEMVGSFFLNSLLNYSVLNKTNLESLRKDLDHAKDPMNPLTVFHYKSIYGEPSLQYLFPLQFKEKRIGILVIDVKETYFRNMVEKYNQFYKGQIRITDRSKQIVYHTDPTLINTPLTTNSSRHTITIEVPIELSDWTLSYVYQVNPQLILFQRVAVGMICLAFLLALLISLYLSYGITKPIVSLHHNMRLIQKGDYTARAKVQTLDEIGFLGNQFNSMAETIQQLIEHDLKLQLVNKETHIRALQAQISPHFLHNTLQAMSNIATIRGVPEVKLICECLSNMYRYNMNITDEWVSLKEEVMHVRNYLVIINKRYPEILRIRVRMDSSLTNLIVPKLIIQPIVENAVEHGLISSRLNKKLLKLYFQKDEANQLFIIHILDNGTGITDEDQFEINHKLQMDANLARQGKQSDDSIGMYNVQTRIHLLCGLDYGLSVQSKRNKGTHIQIKLPLKEVI</sequence>
<dbReference type="AlphaFoldDB" id="A0A6B8RDD9"/>
<keyword evidence="4" id="KW-0808">Transferase</keyword>
<dbReference type="SMART" id="SM00304">
    <property type="entry name" value="HAMP"/>
    <property type="match status" value="1"/>
</dbReference>
<dbReference type="GO" id="GO:0000155">
    <property type="term" value="F:phosphorelay sensor kinase activity"/>
    <property type="evidence" value="ECO:0007669"/>
    <property type="project" value="InterPro"/>
</dbReference>
<dbReference type="CDD" id="cd06225">
    <property type="entry name" value="HAMP"/>
    <property type="match status" value="1"/>
</dbReference>
<evidence type="ECO:0000256" key="3">
    <source>
        <dbReference type="ARBA" id="ARBA00022553"/>
    </source>
</evidence>
<dbReference type="SUPFAM" id="SSF55874">
    <property type="entry name" value="ATPase domain of HSP90 chaperone/DNA topoisomerase II/histidine kinase"/>
    <property type="match status" value="1"/>
</dbReference>
<keyword evidence="3" id="KW-0597">Phosphoprotein</keyword>
<evidence type="ECO:0000256" key="1">
    <source>
        <dbReference type="ARBA" id="ARBA00004651"/>
    </source>
</evidence>
<keyword evidence="7" id="KW-0812">Transmembrane</keyword>
<evidence type="ECO:0000256" key="5">
    <source>
        <dbReference type="ARBA" id="ARBA00022777"/>
    </source>
</evidence>
<dbReference type="InterPro" id="IPR036890">
    <property type="entry name" value="HATPase_C_sf"/>
</dbReference>
<evidence type="ECO:0000256" key="7">
    <source>
        <dbReference type="SAM" id="Phobius"/>
    </source>
</evidence>
<organism evidence="9 10">
    <name type="scientific">Paenibacillus psychroresistens</name>
    <dbReference type="NCBI Taxonomy" id="1778678"/>
    <lineage>
        <taxon>Bacteria</taxon>
        <taxon>Bacillati</taxon>
        <taxon>Bacillota</taxon>
        <taxon>Bacilli</taxon>
        <taxon>Bacillales</taxon>
        <taxon>Paenibacillaceae</taxon>
        <taxon>Paenibacillus</taxon>
    </lineage>
</organism>
<dbReference type="Pfam" id="PF00672">
    <property type="entry name" value="HAMP"/>
    <property type="match status" value="1"/>
</dbReference>
<protein>
    <submittedName>
        <fullName evidence="9">HAMP domain-containing protein</fullName>
    </submittedName>
</protein>
<feature type="domain" description="HAMP" evidence="8">
    <location>
        <begin position="300"/>
        <end position="352"/>
    </location>
</feature>
<keyword evidence="10" id="KW-1185">Reference proteome</keyword>
<dbReference type="SUPFAM" id="SSF158472">
    <property type="entry name" value="HAMP domain-like"/>
    <property type="match status" value="1"/>
</dbReference>
<accession>A0A6B8RDD9</accession>